<name>A0A5M3MD59_CONPW</name>
<sequence>MPTHPAVVTVTPRGKLEILEVPTLTPKENQVKIRVDWIASTPLNLHQADGHLLVTPPQILGGGLAGTVLSLGPDVKRLRVGDRVFGFAWRSNEEKPHQVYVVVPENLLARVPETEEYAGEQGMRRAATVSDSFVTAWHSLVTYLGLELPWPKREGYEPPKRDERVLVWGASSSSGSYTVQVLKWAGYKNILATASPKHHAALKEMGAAEVYDYRDPAVVENILKGGEVRYVLDSIGSVDGSVTPISKIVRRGAIVAVLLPVIIKDASEEEAPIYTFDVTGSVNWEEGVTALGVRTHSYLDNELHAEKLQPEIMPTLLQEGAIRPTNQKIIEGNTLLERAQNALDTLRRKEVSGERLVWRIAEAQ</sequence>
<accession>A0A5M3MD59</accession>
<reference evidence="3" key="1">
    <citation type="journal article" date="2012" name="Science">
        <title>The Paleozoic origin of enzymatic lignin decomposition reconstructed from 31 fungal genomes.</title>
        <authorList>
            <person name="Floudas D."/>
            <person name="Binder M."/>
            <person name="Riley R."/>
            <person name="Barry K."/>
            <person name="Blanchette R.A."/>
            <person name="Henrissat B."/>
            <person name="Martinez A.T."/>
            <person name="Otillar R."/>
            <person name="Spatafora J.W."/>
            <person name="Yadav J.S."/>
            <person name="Aerts A."/>
            <person name="Benoit I."/>
            <person name="Boyd A."/>
            <person name="Carlson A."/>
            <person name="Copeland A."/>
            <person name="Coutinho P.M."/>
            <person name="de Vries R.P."/>
            <person name="Ferreira P."/>
            <person name="Findley K."/>
            <person name="Foster B."/>
            <person name="Gaskell J."/>
            <person name="Glotzer D."/>
            <person name="Gorecki P."/>
            <person name="Heitman J."/>
            <person name="Hesse C."/>
            <person name="Hori C."/>
            <person name="Igarashi K."/>
            <person name="Jurgens J.A."/>
            <person name="Kallen N."/>
            <person name="Kersten P."/>
            <person name="Kohler A."/>
            <person name="Kuees U."/>
            <person name="Kumar T.K.A."/>
            <person name="Kuo A."/>
            <person name="LaButti K."/>
            <person name="Larrondo L.F."/>
            <person name="Lindquist E."/>
            <person name="Ling A."/>
            <person name="Lombard V."/>
            <person name="Lucas S."/>
            <person name="Lundell T."/>
            <person name="Martin R."/>
            <person name="McLaughlin D.J."/>
            <person name="Morgenstern I."/>
            <person name="Morin E."/>
            <person name="Murat C."/>
            <person name="Nagy L.G."/>
            <person name="Nolan M."/>
            <person name="Ohm R.A."/>
            <person name="Patyshakuliyeva A."/>
            <person name="Rokas A."/>
            <person name="Ruiz-Duenas F.J."/>
            <person name="Sabat G."/>
            <person name="Salamov A."/>
            <person name="Samejima M."/>
            <person name="Schmutz J."/>
            <person name="Slot J.C."/>
            <person name="St John F."/>
            <person name="Stenlid J."/>
            <person name="Sun H."/>
            <person name="Sun S."/>
            <person name="Syed K."/>
            <person name="Tsang A."/>
            <person name="Wiebenga A."/>
            <person name="Young D."/>
            <person name="Pisabarro A."/>
            <person name="Eastwood D.C."/>
            <person name="Martin F."/>
            <person name="Cullen D."/>
            <person name="Grigoriev I.V."/>
            <person name="Hibbett D.S."/>
        </authorList>
    </citation>
    <scope>NUCLEOTIDE SEQUENCE [LARGE SCALE GENOMIC DNA]</scope>
    <source>
        <strain evidence="3">RWD-64-598 SS2</strain>
    </source>
</reference>
<gene>
    <name evidence="2" type="ORF">CONPUDRAFT_109699</name>
</gene>
<dbReference type="InterPro" id="IPR013154">
    <property type="entry name" value="ADH-like_N"/>
</dbReference>
<dbReference type="OMA" id="FRMHEDA"/>
<dbReference type="SUPFAM" id="SSF50129">
    <property type="entry name" value="GroES-like"/>
    <property type="match status" value="1"/>
</dbReference>
<dbReference type="CDD" id="cd08249">
    <property type="entry name" value="enoyl_reductase_like"/>
    <property type="match status" value="1"/>
</dbReference>
<dbReference type="RefSeq" id="XP_007772602.1">
    <property type="nucleotide sequence ID" value="XM_007774412.1"/>
</dbReference>
<dbReference type="InterPro" id="IPR036291">
    <property type="entry name" value="NAD(P)-bd_dom_sf"/>
</dbReference>
<dbReference type="PANTHER" id="PTHR45348">
    <property type="entry name" value="HYPOTHETICAL OXIDOREDUCTASE (EUROFUNG)"/>
    <property type="match status" value="1"/>
</dbReference>
<dbReference type="SMART" id="SM00829">
    <property type="entry name" value="PKS_ER"/>
    <property type="match status" value="1"/>
</dbReference>
<dbReference type="InterPro" id="IPR020843">
    <property type="entry name" value="ER"/>
</dbReference>
<dbReference type="AlphaFoldDB" id="A0A5M3MD59"/>
<protein>
    <submittedName>
        <fullName evidence="2">GroES-like protein</fullName>
    </submittedName>
</protein>
<evidence type="ECO:0000313" key="3">
    <source>
        <dbReference type="Proteomes" id="UP000053558"/>
    </source>
</evidence>
<feature type="domain" description="Enoyl reductase (ER)" evidence="1">
    <location>
        <begin position="14"/>
        <end position="357"/>
    </location>
</feature>
<evidence type="ECO:0000259" key="1">
    <source>
        <dbReference type="SMART" id="SM00829"/>
    </source>
</evidence>
<keyword evidence="3" id="KW-1185">Reference proteome</keyword>
<dbReference type="PANTHER" id="PTHR45348:SF3">
    <property type="entry name" value="ENOYL REDUCTASE (ER) DOMAIN-CONTAINING PROTEIN"/>
    <property type="match status" value="1"/>
</dbReference>
<proteinExistence type="predicted"/>
<dbReference type="InterPro" id="IPR011032">
    <property type="entry name" value="GroES-like_sf"/>
</dbReference>
<evidence type="ECO:0000313" key="2">
    <source>
        <dbReference type="EMBL" id="EIW77182.1"/>
    </source>
</evidence>
<dbReference type="SUPFAM" id="SSF51735">
    <property type="entry name" value="NAD(P)-binding Rossmann-fold domains"/>
    <property type="match status" value="1"/>
</dbReference>
<dbReference type="Proteomes" id="UP000053558">
    <property type="component" value="Unassembled WGS sequence"/>
</dbReference>
<dbReference type="EMBL" id="JH711584">
    <property type="protein sequence ID" value="EIW77182.1"/>
    <property type="molecule type" value="Genomic_DNA"/>
</dbReference>
<dbReference type="Gene3D" id="3.40.50.720">
    <property type="entry name" value="NAD(P)-binding Rossmann-like Domain"/>
    <property type="match status" value="1"/>
</dbReference>
<dbReference type="Gene3D" id="3.90.180.10">
    <property type="entry name" value="Medium-chain alcohol dehydrogenases, catalytic domain"/>
    <property type="match status" value="1"/>
</dbReference>
<dbReference type="KEGG" id="cput:CONPUDRAFT_109699"/>
<dbReference type="InterPro" id="IPR047122">
    <property type="entry name" value="Trans-enoyl_RdTase-like"/>
</dbReference>
<organism evidence="2 3">
    <name type="scientific">Coniophora puteana (strain RWD-64-598)</name>
    <name type="common">Brown rot fungus</name>
    <dbReference type="NCBI Taxonomy" id="741705"/>
    <lineage>
        <taxon>Eukaryota</taxon>
        <taxon>Fungi</taxon>
        <taxon>Dikarya</taxon>
        <taxon>Basidiomycota</taxon>
        <taxon>Agaricomycotina</taxon>
        <taxon>Agaricomycetes</taxon>
        <taxon>Agaricomycetidae</taxon>
        <taxon>Boletales</taxon>
        <taxon>Coniophorineae</taxon>
        <taxon>Coniophoraceae</taxon>
        <taxon>Coniophora</taxon>
    </lineage>
</organism>
<comment type="caution">
    <text evidence="2">The sequence shown here is derived from an EMBL/GenBank/DDBJ whole genome shotgun (WGS) entry which is preliminary data.</text>
</comment>
<dbReference type="GeneID" id="19198796"/>
<dbReference type="Pfam" id="PF08240">
    <property type="entry name" value="ADH_N"/>
    <property type="match status" value="1"/>
</dbReference>
<dbReference type="GO" id="GO:0016651">
    <property type="term" value="F:oxidoreductase activity, acting on NAD(P)H"/>
    <property type="evidence" value="ECO:0007669"/>
    <property type="project" value="InterPro"/>
</dbReference>
<dbReference type="OrthoDB" id="9992527at2759"/>